<keyword evidence="3" id="KW-1185">Reference proteome</keyword>
<evidence type="ECO:0000313" key="3">
    <source>
        <dbReference type="Proteomes" id="UP000219050"/>
    </source>
</evidence>
<sequence length="135" mass="15321">MYAKLALMLAMSGALAACATPRQQCLDTAQRDLVVVDSLIAETRGNLERGYGLEREKQLRTTRRFCTRHVRDDKGRLRPISGFCPETRSVTRERPVAIDLGAERRKLDQLMEKRDQLQDRTRAQVASCQARYPAG</sequence>
<protein>
    <submittedName>
        <fullName evidence="2">Uncharacterized protein</fullName>
    </submittedName>
</protein>
<name>A0A291LX14_9RHOB</name>
<accession>A0A291LX14</accession>
<dbReference type="KEGG" id="cmag:CBW24_02835"/>
<gene>
    <name evidence="2" type="ORF">CBW24_02835</name>
</gene>
<feature type="signal peptide" evidence="1">
    <location>
        <begin position="1"/>
        <end position="16"/>
    </location>
</feature>
<evidence type="ECO:0000313" key="2">
    <source>
        <dbReference type="EMBL" id="ATI41038.1"/>
    </source>
</evidence>
<dbReference type="PROSITE" id="PS51257">
    <property type="entry name" value="PROKAR_LIPOPROTEIN"/>
    <property type="match status" value="1"/>
</dbReference>
<reference evidence="2 3" key="1">
    <citation type="submission" date="2017-05" db="EMBL/GenBank/DDBJ databases">
        <title>Comparative genomic and metabolic analysis of manganese-oxidizing mechanisms in Celeribater manganoxidans DY25T: its adaption to the environment of polymetallic nodule.</title>
        <authorList>
            <person name="Wang X."/>
        </authorList>
    </citation>
    <scope>NUCLEOTIDE SEQUENCE [LARGE SCALE GENOMIC DNA]</scope>
    <source>
        <strain evidence="2 3">DY25</strain>
    </source>
</reference>
<keyword evidence="1" id="KW-0732">Signal</keyword>
<evidence type="ECO:0000256" key="1">
    <source>
        <dbReference type="SAM" id="SignalP"/>
    </source>
</evidence>
<feature type="chain" id="PRO_5012584082" evidence="1">
    <location>
        <begin position="17"/>
        <end position="135"/>
    </location>
</feature>
<dbReference type="Proteomes" id="UP000219050">
    <property type="component" value="Chromosome"/>
</dbReference>
<dbReference type="AlphaFoldDB" id="A0A291LX14"/>
<dbReference type="OrthoDB" id="7875456at2"/>
<organism evidence="2 3">
    <name type="scientific">Pacificitalea manganoxidans</name>
    <dbReference type="NCBI Taxonomy" id="1411902"/>
    <lineage>
        <taxon>Bacteria</taxon>
        <taxon>Pseudomonadati</taxon>
        <taxon>Pseudomonadota</taxon>
        <taxon>Alphaproteobacteria</taxon>
        <taxon>Rhodobacterales</taxon>
        <taxon>Paracoccaceae</taxon>
        <taxon>Pacificitalea</taxon>
    </lineage>
</organism>
<dbReference type="EMBL" id="CP021404">
    <property type="protein sequence ID" value="ATI41038.1"/>
    <property type="molecule type" value="Genomic_DNA"/>
</dbReference>
<proteinExistence type="predicted"/>
<dbReference type="RefSeq" id="WP_097372611.1">
    <property type="nucleotide sequence ID" value="NZ_CP021404.1"/>
</dbReference>